<gene>
    <name evidence="3" type="ORF">HPP92_015647</name>
    <name evidence="2" type="ORF">HPP92_016298</name>
</gene>
<dbReference type="InterPro" id="IPR001810">
    <property type="entry name" value="F-box_dom"/>
</dbReference>
<dbReference type="InterPro" id="IPR036047">
    <property type="entry name" value="F-box-like_dom_sf"/>
</dbReference>
<proteinExistence type="predicted"/>
<dbReference type="SUPFAM" id="SSF81383">
    <property type="entry name" value="F-box domain"/>
    <property type="match status" value="1"/>
</dbReference>
<keyword evidence="4" id="KW-1185">Reference proteome</keyword>
<evidence type="ECO:0000313" key="5">
    <source>
        <dbReference type="Proteomes" id="UP000639772"/>
    </source>
</evidence>
<dbReference type="EMBL" id="JADCNL010000008">
    <property type="protein sequence ID" value="KAG0469598.1"/>
    <property type="molecule type" value="Genomic_DNA"/>
</dbReference>
<dbReference type="Proteomes" id="UP000636800">
    <property type="component" value="Unassembled WGS sequence"/>
</dbReference>
<dbReference type="Gene3D" id="1.20.1280.50">
    <property type="match status" value="1"/>
</dbReference>
<comment type="caution">
    <text evidence="3">The sequence shown here is derived from an EMBL/GenBank/DDBJ whole genome shotgun (WGS) entry which is preliminary data.</text>
</comment>
<dbReference type="CDD" id="cd22160">
    <property type="entry name" value="F-box_AtFBL13-like"/>
    <property type="match status" value="1"/>
</dbReference>
<accession>A0A835UTG5</accession>
<evidence type="ECO:0000313" key="3">
    <source>
        <dbReference type="EMBL" id="KAG0471101.1"/>
    </source>
</evidence>
<evidence type="ECO:0000313" key="2">
    <source>
        <dbReference type="EMBL" id="KAG0469598.1"/>
    </source>
</evidence>
<dbReference type="PROSITE" id="PS50181">
    <property type="entry name" value="FBOX"/>
    <property type="match status" value="1"/>
</dbReference>
<protein>
    <recommendedName>
        <fullName evidence="1">F-box domain-containing protein</fullName>
    </recommendedName>
</protein>
<dbReference type="InterPro" id="IPR053781">
    <property type="entry name" value="F-box_AtFBL13-like"/>
</dbReference>
<dbReference type="OrthoDB" id="680793at2759"/>
<dbReference type="AlphaFoldDB" id="A0A835UTG5"/>
<organism evidence="3 5">
    <name type="scientific">Vanilla planifolia</name>
    <name type="common">Vanilla</name>
    <dbReference type="NCBI Taxonomy" id="51239"/>
    <lineage>
        <taxon>Eukaryota</taxon>
        <taxon>Viridiplantae</taxon>
        <taxon>Streptophyta</taxon>
        <taxon>Embryophyta</taxon>
        <taxon>Tracheophyta</taxon>
        <taxon>Spermatophyta</taxon>
        <taxon>Magnoliopsida</taxon>
        <taxon>Liliopsida</taxon>
        <taxon>Asparagales</taxon>
        <taxon>Orchidaceae</taxon>
        <taxon>Vanilloideae</taxon>
        <taxon>Vanilleae</taxon>
        <taxon>Vanilla</taxon>
    </lineage>
</organism>
<dbReference type="InterPro" id="IPR055294">
    <property type="entry name" value="FBL60-like"/>
</dbReference>
<dbReference type="Pfam" id="PF00646">
    <property type="entry name" value="F-box"/>
    <property type="match status" value="1"/>
</dbReference>
<dbReference type="Proteomes" id="UP000639772">
    <property type="component" value="Unassembled WGS sequence"/>
</dbReference>
<dbReference type="EMBL" id="JADCNM010000008">
    <property type="protein sequence ID" value="KAG0471101.1"/>
    <property type="molecule type" value="Genomic_DNA"/>
</dbReference>
<dbReference type="SMART" id="SM00256">
    <property type="entry name" value="FBOX"/>
    <property type="match status" value="1"/>
</dbReference>
<sequence length="163" mass="19050">MVEEGKQEGACRDSCRPLKFRIGDREKSCDRISELPDALLLHILSFLSVDDAVLTSLLCRRWRNLWRWMDCLDFPMPCGNLKRNSVHFIGKALALHEGLKIKRFCARFYYNSKYSSNVDSWVHLQLLEMLRSLFWISFPWRMSHSLMCCPAASTRLDPCASWS</sequence>
<dbReference type="PANTHER" id="PTHR31293">
    <property type="entry name" value="RNI-LIKE SUPERFAMILY PROTEIN"/>
    <property type="match status" value="1"/>
</dbReference>
<evidence type="ECO:0000313" key="4">
    <source>
        <dbReference type="Proteomes" id="UP000636800"/>
    </source>
</evidence>
<name>A0A835UTG5_VANPL</name>
<dbReference type="PANTHER" id="PTHR31293:SF12">
    <property type="entry name" value="RNI-LIKE SUPERFAMILY PROTEIN"/>
    <property type="match status" value="1"/>
</dbReference>
<feature type="domain" description="F-box" evidence="1">
    <location>
        <begin position="29"/>
        <end position="65"/>
    </location>
</feature>
<evidence type="ECO:0000259" key="1">
    <source>
        <dbReference type="PROSITE" id="PS50181"/>
    </source>
</evidence>
<reference evidence="4 5" key="1">
    <citation type="journal article" date="2020" name="Nat. Food">
        <title>A phased Vanilla planifolia genome enables genetic improvement of flavour and production.</title>
        <authorList>
            <person name="Hasing T."/>
            <person name="Tang H."/>
            <person name="Brym M."/>
            <person name="Khazi F."/>
            <person name="Huang T."/>
            <person name="Chambers A.H."/>
        </authorList>
    </citation>
    <scope>NUCLEOTIDE SEQUENCE [LARGE SCALE GENOMIC DNA]</scope>
    <source>
        <tissue evidence="3">Leaf</tissue>
    </source>
</reference>